<reference evidence="7" key="1">
    <citation type="submission" date="2025-08" db="UniProtKB">
        <authorList>
            <consortium name="RefSeq"/>
        </authorList>
    </citation>
    <scope>IDENTIFICATION</scope>
    <source>
        <tissue evidence="7">Whole organism</tissue>
    </source>
</reference>
<dbReference type="InterPro" id="IPR017853">
    <property type="entry name" value="GH"/>
</dbReference>
<keyword evidence="5" id="KW-0732">Signal</keyword>
<dbReference type="Gene3D" id="3.20.20.80">
    <property type="entry name" value="Glycosidases"/>
    <property type="match status" value="2"/>
</dbReference>
<keyword evidence="2" id="KW-0378">Hydrolase</keyword>
<evidence type="ECO:0000313" key="7">
    <source>
        <dbReference type="RefSeq" id="XP_052131474.1"/>
    </source>
</evidence>
<evidence type="ECO:0000256" key="1">
    <source>
        <dbReference type="ARBA" id="ARBA00010838"/>
    </source>
</evidence>
<evidence type="ECO:0000256" key="3">
    <source>
        <dbReference type="ARBA" id="ARBA00023295"/>
    </source>
</evidence>
<keyword evidence="3" id="KW-0326">Glycosidase</keyword>
<sequence>MWILQVACLALAASAAVGSPQIFGILRAADEVRGNGTDDDDAKYTLPKDFLLGAGTSAYQVEGAWDADGKGVNVFDYYYHSKNYSVSRTGDVAADHYHRYKEDIALAKKIGLQIFRLSISWARIFPNGTRDLGINKKGVDHYHDVIDELLKNNIVPFVTIFHFDYPQALEDKFGGWLSENMTDAFEDYADYLFEQYGDKVKLWLTINEASMYCNLNGAMGMVPPGTITDNNKRMLCLHNLIIAHAKAHKIYKEKYLKKQQGKVGFGVGPNFSRPNSTADEDVAAAEKANMVQGIGLSIEPLINGDYPEEAKTSGRPTFTDEGAWTLREIPKWVNKKWDIPVLFTENGLASGSDVDDWDTRAVYSSAYLRELAAGINEDGNKVIGYTLWSFIDTFEFGSYDMGWGLVSVDYKNGTLTRTPKNSWTFFKTVALTRKVPLVEAGSDPFPEPSSAAAATSSLLLATVAVLISRWL</sequence>
<comment type="similarity">
    <text evidence="1 4">Belongs to the glycosyl hydrolase 1 family.</text>
</comment>
<protein>
    <submittedName>
        <fullName evidence="7">Uncharacterized protein LOC113208470</fullName>
    </submittedName>
</protein>
<dbReference type="OrthoDB" id="65569at2759"/>
<dbReference type="Pfam" id="PF00232">
    <property type="entry name" value="Glyco_hydro_1"/>
    <property type="match status" value="2"/>
</dbReference>
<dbReference type="KEGG" id="foc:113208470"/>
<dbReference type="SUPFAM" id="SSF51445">
    <property type="entry name" value="(Trans)glycosidases"/>
    <property type="match status" value="1"/>
</dbReference>
<dbReference type="AlphaFoldDB" id="A0A9C6XU65"/>
<feature type="chain" id="PRO_5039656826" evidence="5">
    <location>
        <begin position="19"/>
        <end position="471"/>
    </location>
</feature>
<dbReference type="Proteomes" id="UP000504606">
    <property type="component" value="Unplaced"/>
</dbReference>
<dbReference type="PANTHER" id="PTHR10353:SF36">
    <property type="entry name" value="LP05116P"/>
    <property type="match status" value="1"/>
</dbReference>
<name>A0A9C6XU65_FRAOC</name>
<dbReference type="PANTHER" id="PTHR10353">
    <property type="entry name" value="GLYCOSYL HYDROLASE"/>
    <property type="match status" value="1"/>
</dbReference>
<proteinExistence type="inferred from homology"/>
<evidence type="ECO:0000256" key="5">
    <source>
        <dbReference type="SAM" id="SignalP"/>
    </source>
</evidence>
<dbReference type="GO" id="GO:0008422">
    <property type="term" value="F:beta-glucosidase activity"/>
    <property type="evidence" value="ECO:0007669"/>
    <property type="project" value="TreeGrafter"/>
</dbReference>
<accession>A0A9C6XU65</accession>
<evidence type="ECO:0000313" key="6">
    <source>
        <dbReference type="Proteomes" id="UP000504606"/>
    </source>
</evidence>
<organism evidence="6 7">
    <name type="scientific">Frankliniella occidentalis</name>
    <name type="common">Western flower thrips</name>
    <name type="synonym">Euthrips occidentalis</name>
    <dbReference type="NCBI Taxonomy" id="133901"/>
    <lineage>
        <taxon>Eukaryota</taxon>
        <taxon>Metazoa</taxon>
        <taxon>Ecdysozoa</taxon>
        <taxon>Arthropoda</taxon>
        <taxon>Hexapoda</taxon>
        <taxon>Insecta</taxon>
        <taxon>Pterygota</taxon>
        <taxon>Neoptera</taxon>
        <taxon>Paraneoptera</taxon>
        <taxon>Thysanoptera</taxon>
        <taxon>Terebrantia</taxon>
        <taxon>Thripoidea</taxon>
        <taxon>Thripidae</taxon>
        <taxon>Frankliniella</taxon>
    </lineage>
</organism>
<gene>
    <name evidence="7" type="primary">LOC113208470</name>
</gene>
<dbReference type="GeneID" id="113208470"/>
<feature type="signal peptide" evidence="5">
    <location>
        <begin position="1"/>
        <end position="18"/>
    </location>
</feature>
<evidence type="ECO:0000256" key="4">
    <source>
        <dbReference type="RuleBase" id="RU003690"/>
    </source>
</evidence>
<dbReference type="GO" id="GO:0005975">
    <property type="term" value="P:carbohydrate metabolic process"/>
    <property type="evidence" value="ECO:0007669"/>
    <property type="project" value="InterPro"/>
</dbReference>
<keyword evidence="6" id="KW-1185">Reference proteome</keyword>
<evidence type="ECO:0000256" key="2">
    <source>
        <dbReference type="ARBA" id="ARBA00022801"/>
    </source>
</evidence>
<dbReference type="InterPro" id="IPR001360">
    <property type="entry name" value="Glyco_hydro_1"/>
</dbReference>
<dbReference type="PRINTS" id="PR00131">
    <property type="entry name" value="GLHYDRLASE1"/>
</dbReference>
<dbReference type="RefSeq" id="XP_052131474.1">
    <property type="nucleotide sequence ID" value="XM_052275514.1"/>
</dbReference>